<dbReference type="AlphaFoldDB" id="A0A8B8BDJ7"/>
<proteinExistence type="predicted"/>
<organism evidence="2 3">
    <name type="scientific">Crassostrea virginica</name>
    <name type="common">Eastern oyster</name>
    <dbReference type="NCBI Taxonomy" id="6565"/>
    <lineage>
        <taxon>Eukaryota</taxon>
        <taxon>Metazoa</taxon>
        <taxon>Spiralia</taxon>
        <taxon>Lophotrochozoa</taxon>
        <taxon>Mollusca</taxon>
        <taxon>Bivalvia</taxon>
        <taxon>Autobranchia</taxon>
        <taxon>Pteriomorphia</taxon>
        <taxon>Ostreida</taxon>
        <taxon>Ostreoidea</taxon>
        <taxon>Ostreidae</taxon>
        <taxon>Crassostrea</taxon>
    </lineage>
</organism>
<keyword evidence="1" id="KW-1133">Transmembrane helix</keyword>
<feature type="transmembrane region" description="Helical" evidence="1">
    <location>
        <begin position="113"/>
        <end position="136"/>
    </location>
</feature>
<keyword evidence="2" id="KW-1185">Reference proteome</keyword>
<name>A0A8B8BDJ7_CRAVI</name>
<sequence>MFKLRKIPCAVMKLDWEIDKRNFSCTSSINVYHCIQDERNRSGEICIQPVWVQPNYCPEFNTGARALDTVPCNVTKGCPNVTFLSNEAYQYPVCLNKTHKKEILENGVYSLPWFWIVIPVVLGIALLVLSAAYFVWRRKRDDQKKNETSNSLGNSEPFHRTKAFHEAIQYLENGGTFLVLSGIWGSGKTKTAKEVYRSVTGKSPTIITDLQKFDCEEQNQALIFDEAISGNLSFGEMKNLQDNIKLWLAKVSNGKKPRLAKVSNGKKPWLAKMSIGKSTGLEKISIEHSLLENKSTCETKPFIIFTSVGDQKSIFDYITSAASDKNLKVINLNNSLTKGDRTQILYSHFTISCPNKDFSKIEDLATMGKNESLGYPEMCVMFCRCDDFQKNKGVDFCKSPLRSLRDHLEEMYHSEKNKFFMLVYMSLNQMEMDVENPDEMLFHELETCKIHNQTQAEPSVDTKIEIVQHGEMDSGNINSLISCEFVDKVPKSSKYRLQHYVIKRMTLIVFGTFHFGKLLELSKPEDLKGFIKEEGIVTKVENAVGDIMPYLIIGGEKWLQYQQKIGWKTAGKS</sequence>
<evidence type="ECO:0000313" key="2">
    <source>
        <dbReference type="Proteomes" id="UP000694844"/>
    </source>
</evidence>
<dbReference type="KEGG" id="cvn:111109456"/>
<dbReference type="GeneID" id="111109456"/>
<evidence type="ECO:0000256" key="1">
    <source>
        <dbReference type="SAM" id="Phobius"/>
    </source>
</evidence>
<protein>
    <submittedName>
        <fullName evidence="3">Uncharacterized protein LOC111109456 isoform X1</fullName>
    </submittedName>
</protein>
<keyword evidence="1" id="KW-0812">Transmembrane</keyword>
<reference evidence="3" key="1">
    <citation type="submission" date="2025-08" db="UniProtKB">
        <authorList>
            <consortium name="RefSeq"/>
        </authorList>
    </citation>
    <scope>IDENTIFICATION</scope>
    <source>
        <tissue evidence="3">Whole sample</tissue>
    </source>
</reference>
<keyword evidence="1" id="KW-0472">Membrane</keyword>
<evidence type="ECO:0000313" key="3">
    <source>
        <dbReference type="RefSeq" id="XP_022301278.1"/>
    </source>
</evidence>
<accession>A0A8B8BDJ7</accession>
<gene>
    <name evidence="3" type="primary">LOC111109456</name>
</gene>
<dbReference type="RefSeq" id="XP_022301278.1">
    <property type="nucleotide sequence ID" value="XM_022445570.1"/>
</dbReference>
<dbReference type="OrthoDB" id="6154478at2759"/>
<dbReference type="InterPro" id="IPR027417">
    <property type="entry name" value="P-loop_NTPase"/>
</dbReference>
<dbReference type="Proteomes" id="UP000694844">
    <property type="component" value="Chromosome 8"/>
</dbReference>
<dbReference type="SUPFAM" id="SSF52540">
    <property type="entry name" value="P-loop containing nucleoside triphosphate hydrolases"/>
    <property type="match status" value="1"/>
</dbReference>